<organism evidence="7 8">
    <name type="scientific">Nocardia gamkensis</name>
    <dbReference type="NCBI Taxonomy" id="352869"/>
    <lineage>
        <taxon>Bacteria</taxon>
        <taxon>Bacillati</taxon>
        <taxon>Actinomycetota</taxon>
        <taxon>Actinomycetes</taxon>
        <taxon>Mycobacteriales</taxon>
        <taxon>Nocardiaceae</taxon>
        <taxon>Nocardia</taxon>
    </lineage>
</organism>
<dbReference type="GO" id="GO:0004421">
    <property type="term" value="F:hydroxymethylglutaryl-CoA synthase activity"/>
    <property type="evidence" value="ECO:0007669"/>
    <property type="project" value="UniProtKB-EC"/>
</dbReference>
<comment type="caution">
    <text evidence="7">The sequence shown here is derived from an EMBL/GenBank/DDBJ whole genome shotgun (WGS) entry which is preliminary data.</text>
</comment>
<gene>
    <name evidence="7" type="ORF">HGB38_01850</name>
</gene>
<evidence type="ECO:0000259" key="6">
    <source>
        <dbReference type="Pfam" id="PF08540"/>
    </source>
</evidence>
<sequence length="398" mass="42791">MSPTLPVGIHDLCFTTGYYVLDHNEMARHYGVDPDKYRLGIGQDSMSVPAPDEDIVTMAAAAAQPVLARHGADTIRTVLLATETGVDQAKAAGLFVHALLGLPSSTRVVELKQACYGATAALQLAAGLVYRDPTQSVLVIGTDIARYDLGSPGEATEGAAAVAMLVRAAPAVLRLDSTSGLYANDVMDFWRPNYRATALVDGKTSIEAYLQAVQGAWKDYAEQGGRPLEEFEAFCYHQPFTKMAHKAHRHLAACAGLGQSDADIRAALRHTTSYNRLIGNSYTASLYLALASLLDHSEDLSGKPIAMLSYGSGSIAEFFGGTVVPGYREQLRTAAHQEAVRRRVPIGYAEYRALHERALVTDGGEHLIEAESGGPFRLAGIRGHKRVYDTADRRTATA</sequence>
<reference evidence="7 8" key="1">
    <citation type="submission" date="2020-04" db="EMBL/GenBank/DDBJ databases">
        <title>MicrobeNet Type strains.</title>
        <authorList>
            <person name="Nicholson A.C."/>
        </authorList>
    </citation>
    <scope>NUCLEOTIDE SEQUENCE [LARGE SCALE GENOMIC DNA]</scope>
    <source>
        <strain evidence="7 8">DSM 44956</strain>
    </source>
</reference>
<evidence type="ECO:0000259" key="5">
    <source>
        <dbReference type="Pfam" id="PF01154"/>
    </source>
</evidence>
<dbReference type="RefSeq" id="WP_062967482.1">
    <property type="nucleotide sequence ID" value="NZ_JAAXOS010000001.1"/>
</dbReference>
<dbReference type="SUPFAM" id="SSF53901">
    <property type="entry name" value="Thiolase-like"/>
    <property type="match status" value="2"/>
</dbReference>
<proteinExistence type="inferred from homology"/>
<dbReference type="InterPro" id="IPR016039">
    <property type="entry name" value="Thiolase-like"/>
</dbReference>
<feature type="active site" description="Proton donor/acceptor" evidence="3">
    <location>
        <position position="83"/>
    </location>
</feature>
<dbReference type="Proteomes" id="UP000540698">
    <property type="component" value="Unassembled WGS sequence"/>
</dbReference>
<keyword evidence="8" id="KW-1185">Reference proteome</keyword>
<feature type="domain" description="Hydroxymethylglutaryl-coenzyme A synthase N-terminal" evidence="5">
    <location>
        <begin position="7"/>
        <end position="166"/>
    </location>
</feature>
<feature type="domain" description="Hydroxymethylglutaryl-coenzyme A synthase C-terminal" evidence="6">
    <location>
        <begin position="177"/>
        <end position="252"/>
    </location>
</feature>
<protein>
    <submittedName>
        <fullName evidence="7">Hydroxymethylglutaryl-CoA synthase</fullName>
        <ecNumber evidence="7">2.3.3.10</ecNumber>
    </submittedName>
</protein>
<evidence type="ECO:0000256" key="2">
    <source>
        <dbReference type="ARBA" id="ARBA00022679"/>
    </source>
</evidence>
<dbReference type="EC" id="2.3.3.10" evidence="7"/>
<keyword evidence="2 7" id="KW-0808">Transferase</keyword>
<dbReference type="NCBIfam" id="TIGR01835">
    <property type="entry name" value="HMG-CoA-S_prok"/>
    <property type="match status" value="1"/>
</dbReference>
<evidence type="ECO:0000256" key="4">
    <source>
        <dbReference type="PIRSR" id="PIRSR611554-2"/>
    </source>
</evidence>
<feature type="binding site" evidence="4">
    <location>
        <position position="246"/>
    </location>
    <ligand>
        <name>(3S)-3-hydroxy-3-methylglutaryl-CoA</name>
        <dbReference type="ChEBI" id="CHEBI:43074"/>
    </ligand>
</feature>
<feature type="active site" description="Proton donor/acceptor" evidence="3">
    <location>
        <position position="237"/>
    </location>
</feature>
<dbReference type="GO" id="GO:0006084">
    <property type="term" value="P:acetyl-CoA metabolic process"/>
    <property type="evidence" value="ECO:0007669"/>
    <property type="project" value="InterPro"/>
</dbReference>
<dbReference type="Gene3D" id="3.40.47.10">
    <property type="match status" value="2"/>
</dbReference>
<feature type="domain" description="Hydroxymethylglutaryl-coenzyme A synthase C-terminal" evidence="6">
    <location>
        <begin position="270"/>
        <end position="325"/>
    </location>
</feature>
<evidence type="ECO:0000313" key="7">
    <source>
        <dbReference type="EMBL" id="NKY24980.1"/>
    </source>
</evidence>
<feature type="binding site" evidence="4">
    <location>
        <position position="147"/>
    </location>
    <ligand>
        <name>(3S)-3-hydroxy-3-methylglutaryl-CoA</name>
        <dbReference type="ChEBI" id="CHEBI:43074"/>
    </ligand>
</feature>
<feature type="binding site" evidence="4">
    <location>
        <position position="33"/>
    </location>
    <ligand>
        <name>(3S)-3-hydroxy-3-methylglutaryl-CoA</name>
        <dbReference type="ChEBI" id="CHEBI:43074"/>
    </ligand>
</feature>
<accession>A0A7X6KZJ1</accession>
<dbReference type="PANTHER" id="PTHR43323:SF2">
    <property type="entry name" value="HYDROXYMETHYLGLUTARYL-COA SYNTHASE"/>
    <property type="match status" value="1"/>
</dbReference>
<keyword evidence="7" id="KW-0012">Acyltransferase</keyword>
<dbReference type="PANTHER" id="PTHR43323">
    <property type="entry name" value="3-HYDROXY-3-METHYLGLUTARYL COENZYME A SYNTHASE"/>
    <property type="match status" value="1"/>
</dbReference>
<dbReference type="AlphaFoldDB" id="A0A7X6KZJ1"/>
<dbReference type="Pfam" id="PF01154">
    <property type="entry name" value="HMG_CoA_synt_N"/>
    <property type="match status" value="1"/>
</dbReference>
<name>A0A7X6KZJ1_9NOCA</name>
<dbReference type="InterPro" id="IPR011554">
    <property type="entry name" value="HMG_CoA_synthase_prok"/>
</dbReference>
<comment type="similarity">
    <text evidence="1">Belongs to the thiolase-like superfamily. HMG-CoA synthase family.</text>
</comment>
<feature type="active site" description="Acyl-thioester intermediate" evidence="3">
    <location>
        <position position="115"/>
    </location>
</feature>
<dbReference type="Pfam" id="PF08540">
    <property type="entry name" value="HMG_CoA_synt_C"/>
    <property type="match status" value="2"/>
</dbReference>
<dbReference type="CDD" id="cd00827">
    <property type="entry name" value="init_cond_enzymes"/>
    <property type="match status" value="1"/>
</dbReference>
<dbReference type="InterPro" id="IPR013746">
    <property type="entry name" value="HMG_CoA_synt_C_dom"/>
</dbReference>
<evidence type="ECO:0000256" key="3">
    <source>
        <dbReference type="PIRSR" id="PIRSR611554-1"/>
    </source>
</evidence>
<dbReference type="EMBL" id="JAAXOS010000001">
    <property type="protein sequence ID" value="NKY24980.1"/>
    <property type="molecule type" value="Genomic_DNA"/>
</dbReference>
<dbReference type="InterPro" id="IPR013528">
    <property type="entry name" value="HMG_CoA_synth_N"/>
</dbReference>
<feature type="binding site" evidence="4">
    <location>
        <position position="280"/>
    </location>
    <ligand>
        <name>(3S)-3-hydroxy-3-methylglutaryl-CoA</name>
        <dbReference type="ChEBI" id="CHEBI:43074"/>
    </ligand>
</feature>
<evidence type="ECO:0000256" key="1">
    <source>
        <dbReference type="ARBA" id="ARBA00007061"/>
    </source>
</evidence>
<evidence type="ECO:0000313" key="8">
    <source>
        <dbReference type="Proteomes" id="UP000540698"/>
    </source>
</evidence>